<feature type="region of interest" description="Disordered" evidence="6">
    <location>
        <begin position="1"/>
        <end position="20"/>
    </location>
</feature>
<dbReference type="OrthoDB" id="21589at2759"/>
<evidence type="ECO:0000256" key="6">
    <source>
        <dbReference type="SAM" id="MobiDB-lite"/>
    </source>
</evidence>
<dbReference type="Proteomes" id="UP000042958">
    <property type="component" value="Unassembled WGS sequence"/>
</dbReference>
<dbReference type="PANTHER" id="PTHR12943">
    <property type="entry name" value="HOMOCYSTEINE-RESPONSIVE ENDOPLASMIC RETICULUM-RESIDENT UNIQUITIN-LIKE DOMAIN HERPUD PROTEIN FAMILY MEMBER"/>
    <property type="match status" value="1"/>
</dbReference>
<organism evidence="8 9">
    <name type="scientific">Penicillium brasilianum</name>
    <dbReference type="NCBI Taxonomy" id="104259"/>
    <lineage>
        <taxon>Eukaryota</taxon>
        <taxon>Fungi</taxon>
        <taxon>Dikarya</taxon>
        <taxon>Ascomycota</taxon>
        <taxon>Pezizomycotina</taxon>
        <taxon>Eurotiomycetes</taxon>
        <taxon>Eurotiomycetidae</taxon>
        <taxon>Eurotiales</taxon>
        <taxon>Aspergillaceae</taxon>
        <taxon>Penicillium</taxon>
    </lineage>
</organism>
<sequence>MASHEIPGAAAAATSGGNDSSVRTVTIHILSPSHPAPSRFTFRDLPLETTVGELRARITHSFPNHPPPSTQRLIYRGRPLTNNNNTMADIFRSVEETEHSIHMVLPPPSAPVPAHNSASISGAISHTDRLSQLSNSIAANSTALPQGAGDGLRFRGLPTPTTIHERHLEQVSNILNRATSATAPFSSLNMNMPNPTDFGEYEDLRRQVGSVEHSLDHSFVPSHETLYQLRSRTEQLLQRHGHLQGYTPHTSIQALLQRIIALYQRVDSLPSNRDAHSATPADSFQSPLQVFLATGPDGRQSLIMPINSANVFPLSTPIPQPGSTPTVPIEHHNVHHPAPAGQNPAAMQDIVRQAVINQQRRREVENVPAGQYLRRIWLFIRLYFCIYMISSSGTWARVFLVTGAVLIALLSDTEIPRRLQGMLVEPIQRHLEGLANIGGPADRTTPAAGDQNASTAQAGGNADNTIRGELWSSVRRIERAIVLLLASLIPGIGERQVEARNAAEAEAERLRQEGQQRLQEQQRQEEKKLKYHYGNKNLTTLSAPQRQMWAYPLHHFIYSILSSITSRITTVLLRIGLNRLLEPAVYFNSNHSCQDRSGRCHRASVENSGSICTNTTFLSTRRIEDITRNRCTLPINNQISHEHHGISLKRPKRL</sequence>
<keyword evidence="4" id="KW-0472">Membrane</keyword>
<dbReference type="PANTHER" id="PTHR12943:SF27">
    <property type="entry name" value="HOMOCYSTEINE-INDUCED ENDOPLASMIC RETICULUM PROTEIN, ISOFORM A"/>
    <property type="match status" value="1"/>
</dbReference>
<dbReference type="Gene3D" id="3.10.20.90">
    <property type="entry name" value="Phosphatidylinositol 3-kinase Catalytic Subunit, Chain A, domain 1"/>
    <property type="match status" value="1"/>
</dbReference>
<evidence type="ECO:0000313" key="8">
    <source>
        <dbReference type="EMBL" id="CEO59126.1"/>
    </source>
</evidence>
<keyword evidence="3" id="KW-1133">Transmembrane helix</keyword>
<evidence type="ECO:0000256" key="1">
    <source>
        <dbReference type="ARBA" id="ARBA00004370"/>
    </source>
</evidence>
<accession>A0A0F7VEG2</accession>
<proteinExistence type="predicted"/>
<keyword evidence="2" id="KW-0812">Transmembrane</keyword>
<evidence type="ECO:0000256" key="3">
    <source>
        <dbReference type="ARBA" id="ARBA00022989"/>
    </source>
</evidence>
<feature type="coiled-coil region" evidence="5">
    <location>
        <begin position="493"/>
        <end position="524"/>
    </location>
</feature>
<evidence type="ECO:0000313" key="9">
    <source>
        <dbReference type="Proteomes" id="UP000042958"/>
    </source>
</evidence>
<dbReference type="GO" id="GO:0016020">
    <property type="term" value="C:membrane"/>
    <property type="evidence" value="ECO:0007669"/>
    <property type="project" value="UniProtKB-SubCell"/>
</dbReference>
<evidence type="ECO:0000259" key="7">
    <source>
        <dbReference type="PROSITE" id="PS50053"/>
    </source>
</evidence>
<name>A0A0F7VEG2_PENBI</name>
<reference evidence="9" key="1">
    <citation type="journal article" date="2015" name="Genome Announc.">
        <title>Draft genome sequence of the fungus Penicillium brasilianum MG11.</title>
        <authorList>
            <person name="Horn F."/>
            <person name="Linde J."/>
            <person name="Mattern D.J."/>
            <person name="Walther G."/>
            <person name="Guthke R."/>
            <person name="Brakhage A.A."/>
            <person name="Valiante V."/>
        </authorList>
    </citation>
    <scope>NUCLEOTIDE SEQUENCE [LARGE SCALE GENOMIC DNA]</scope>
    <source>
        <strain evidence="9">MG11</strain>
    </source>
</reference>
<dbReference type="InterPro" id="IPR039751">
    <property type="entry name" value="HERPUD1/2"/>
</dbReference>
<dbReference type="EMBL" id="CDHK01000003">
    <property type="protein sequence ID" value="CEO59126.1"/>
    <property type="molecule type" value="Genomic_DNA"/>
</dbReference>
<dbReference type="STRING" id="104259.A0A0F7VEG2"/>
<dbReference type="AlphaFoldDB" id="A0A0F7VEG2"/>
<evidence type="ECO:0000256" key="4">
    <source>
        <dbReference type="ARBA" id="ARBA00023136"/>
    </source>
</evidence>
<dbReference type="GO" id="GO:0030968">
    <property type="term" value="P:endoplasmic reticulum unfolded protein response"/>
    <property type="evidence" value="ECO:0007669"/>
    <property type="project" value="TreeGrafter"/>
</dbReference>
<keyword evidence="9" id="KW-1185">Reference proteome</keyword>
<gene>
    <name evidence="8" type="ORF">PMG11_03812</name>
</gene>
<evidence type="ECO:0000256" key="5">
    <source>
        <dbReference type="SAM" id="Coils"/>
    </source>
</evidence>
<dbReference type="PROSITE" id="PS50053">
    <property type="entry name" value="UBIQUITIN_2"/>
    <property type="match status" value="1"/>
</dbReference>
<protein>
    <recommendedName>
        <fullName evidence="7">Ubiquitin-like domain-containing protein</fullName>
    </recommendedName>
</protein>
<dbReference type="InterPro" id="IPR000626">
    <property type="entry name" value="Ubiquitin-like_dom"/>
</dbReference>
<dbReference type="Pfam" id="PF00240">
    <property type="entry name" value="ubiquitin"/>
    <property type="match status" value="1"/>
</dbReference>
<feature type="domain" description="Ubiquitin-like" evidence="7">
    <location>
        <begin position="23"/>
        <end position="89"/>
    </location>
</feature>
<dbReference type="SUPFAM" id="SSF54236">
    <property type="entry name" value="Ubiquitin-like"/>
    <property type="match status" value="1"/>
</dbReference>
<evidence type="ECO:0000256" key="2">
    <source>
        <dbReference type="ARBA" id="ARBA00022692"/>
    </source>
</evidence>
<dbReference type="InterPro" id="IPR029071">
    <property type="entry name" value="Ubiquitin-like_domsf"/>
</dbReference>
<comment type="subcellular location">
    <subcellularLocation>
        <location evidence="1">Membrane</location>
    </subcellularLocation>
</comment>
<keyword evidence="5" id="KW-0175">Coiled coil</keyword>